<dbReference type="PANTHER" id="PTHR11066:SF64">
    <property type="entry name" value="ACYL-COA THIOESTERASE (AFU_ORTHOLOGUE AFUA_1G12060)"/>
    <property type="match status" value="1"/>
</dbReference>
<dbReference type="SUPFAM" id="SSF54637">
    <property type="entry name" value="Thioesterase/thiol ester dehydrase-isomerase"/>
    <property type="match status" value="2"/>
</dbReference>
<dbReference type="InterPro" id="IPR029069">
    <property type="entry name" value="HotDog_dom_sf"/>
</dbReference>
<comment type="caution">
    <text evidence="6">The sequence shown here is derived from an EMBL/GenBank/DDBJ whole genome shotgun (WGS) entry which is preliminary data.</text>
</comment>
<proteinExistence type="inferred from homology"/>
<dbReference type="Pfam" id="PF13622">
    <property type="entry name" value="4HBT_3"/>
    <property type="match status" value="1"/>
</dbReference>
<dbReference type="GO" id="GO:0047617">
    <property type="term" value="F:fatty acyl-CoA hydrolase activity"/>
    <property type="evidence" value="ECO:0007669"/>
    <property type="project" value="InterPro"/>
</dbReference>
<evidence type="ECO:0008006" key="8">
    <source>
        <dbReference type="Google" id="ProtNLM"/>
    </source>
</evidence>
<comment type="similarity">
    <text evidence="1">Belongs to the C/M/P thioester hydrolase family.</text>
</comment>
<dbReference type="CDD" id="cd03444">
    <property type="entry name" value="Thioesterase_II_repeat1"/>
    <property type="match status" value="1"/>
</dbReference>
<keyword evidence="2" id="KW-0378">Hydrolase</keyword>
<feature type="domain" description="Acyl-CoA thioesterase-like N-terminal HotDog" evidence="4">
    <location>
        <begin position="45"/>
        <end position="148"/>
    </location>
</feature>
<dbReference type="GO" id="GO:0009062">
    <property type="term" value="P:fatty acid catabolic process"/>
    <property type="evidence" value="ECO:0007669"/>
    <property type="project" value="TreeGrafter"/>
</dbReference>
<gene>
    <name evidence="6" type="ORF">LTR77_007210</name>
</gene>
<organism evidence="6 7">
    <name type="scientific">Saxophila tyrrhenica</name>
    <dbReference type="NCBI Taxonomy" id="1690608"/>
    <lineage>
        <taxon>Eukaryota</taxon>
        <taxon>Fungi</taxon>
        <taxon>Dikarya</taxon>
        <taxon>Ascomycota</taxon>
        <taxon>Pezizomycotina</taxon>
        <taxon>Dothideomycetes</taxon>
        <taxon>Dothideomycetidae</taxon>
        <taxon>Mycosphaerellales</taxon>
        <taxon>Extremaceae</taxon>
        <taxon>Saxophila</taxon>
    </lineage>
</organism>
<dbReference type="GeneID" id="89928546"/>
<evidence type="ECO:0000256" key="2">
    <source>
        <dbReference type="ARBA" id="ARBA00022801"/>
    </source>
</evidence>
<evidence type="ECO:0000256" key="1">
    <source>
        <dbReference type="ARBA" id="ARBA00006538"/>
    </source>
</evidence>
<evidence type="ECO:0000313" key="6">
    <source>
        <dbReference type="EMBL" id="KAK5167511.1"/>
    </source>
</evidence>
<dbReference type="RefSeq" id="XP_064657217.1">
    <property type="nucleotide sequence ID" value="XM_064804447.1"/>
</dbReference>
<dbReference type="InterPro" id="IPR042171">
    <property type="entry name" value="Acyl-CoA_hotdog"/>
</dbReference>
<evidence type="ECO:0000259" key="4">
    <source>
        <dbReference type="Pfam" id="PF13622"/>
    </source>
</evidence>
<dbReference type="Pfam" id="PF20789">
    <property type="entry name" value="4HBT_3C"/>
    <property type="match status" value="1"/>
</dbReference>
<dbReference type="EMBL" id="JAVRRT010000011">
    <property type="protein sequence ID" value="KAK5167511.1"/>
    <property type="molecule type" value="Genomic_DNA"/>
</dbReference>
<dbReference type="AlphaFoldDB" id="A0AAV9P606"/>
<evidence type="ECO:0000256" key="3">
    <source>
        <dbReference type="SAM" id="MobiDB-lite"/>
    </source>
</evidence>
<dbReference type="GO" id="GO:0006637">
    <property type="term" value="P:acyl-CoA metabolic process"/>
    <property type="evidence" value="ECO:0007669"/>
    <property type="project" value="InterPro"/>
</dbReference>
<accession>A0AAV9P606</accession>
<dbReference type="InterPro" id="IPR049450">
    <property type="entry name" value="ACOT8-like_C"/>
</dbReference>
<reference evidence="6 7" key="1">
    <citation type="submission" date="2023-08" db="EMBL/GenBank/DDBJ databases">
        <title>Black Yeasts Isolated from many extreme environments.</title>
        <authorList>
            <person name="Coleine C."/>
            <person name="Stajich J.E."/>
            <person name="Selbmann L."/>
        </authorList>
    </citation>
    <scope>NUCLEOTIDE SEQUENCE [LARGE SCALE GENOMIC DNA]</scope>
    <source>
        <strain evidence="6 7">CCFEE 5935</strain>
    </source>
</reference>
<dbReference type="GO" id="GO:0005782">
    <property type="term" value="C:peroxisomal matrix"/>
    <property type="evidence" value="ECO:0007669"/>
    <property type="project" value="UniProtKB-SubCell"/>
</dbReference>
<name>A0AAV9P606_9PEZI</name>
<dbReference type="CDD" id="cd03445">
    <property type="entry name" value="Thioesterase_II_repeat2"/>
    <property type="match status" value="1"/>
</dbReference>
<evidence type="ECO:0000259" key="5">
    <source>
        <dbReference type="Pfam" id="PF20789"/>
    </source>
</evidence>
<dbReference type="InterPro" id="IPR049449">
    <property type="entry name" value="TesB_ACOT8-like_N"/>
</dbReference>
<protein>
    <recommendedName>
        <fullName evidence="8">Thioesterase/thiol ester dehydrase-isomerase</fullName>
    </recommendedName>
</protein>
<feature type="domain" description="Acyl-CoA thioesterase-like C-terminal" evidence="5">
    <location>
        <begin position="229"/>
        <end position="349"/>
    </location>
</feature>
<feature type="region of interest" description="Disordered" evidence="3">
    <location>
        <begin position="355"/>
        <end position="378"/>
    </location>
</feature>
<dbReference type="Proteomes" id="UP001337655">
    <property type="component" value="Unassembled WGS sequence"/>
</dbReference>
<dbReference type="PANTHER" id="PTHR11066">
    <property type="entry name" value="ACYL-COA THIOESTERASE"/>
    <property type="match status" value="1"/>
</dbReference>
<dbReference type="Gene3D" id="2.40.160.210">
    <property type="entry name" value="Acyl-CoA thioesterase, double hotdog domain"/>
    <property type="match status" value="1"/>
</dbReference>
<sequence length="378" mass="42661">MPPPHDGNEYTEFQDLIRLERINRITFRSIALPFSPGGQLKNAVARSYGGHVYAQAAWAACQTVKDGLLLYTLQSASAAFDDVGASELASFPDTFQNVIGHFHRPGSRTTPFVYTVKNISDGRSTATREVSVVVQGEALPCFTSTCSFKRLEDSLLDVQDKVDLWKQYEDTLRHKRPDDFEEVPGVDAPWYWQLRKETGRNDSFPGLDMRKVDQESYNKHRHPLERRGLIFYRPIGQLAADPNLHLCAHLYASDRNSLYIVANQMDVGDLYTQMSSLVHQTSFHGNMEDLMFGPSETNHGPMDDKTPPGKWFCKEDLTLRAASGRAMLHGRLWASNGAHIGTVTQDGMIRFTKKPTATAEEATSLRTRQARWPPREKL</sequence>
<dbReference type="InterPro" id="IPR003703">
    <property type="entry name" value="Acyl_CoA_thio"/>
</dbReference>
<keyword evidence="7" id="KW-1185">Reference proteome</keyword>
<evidence type="ECO:0000313" key="7">
    <source>
        <dbReference type="Proteomes" id="UP001337655"/>
    </source>
</evidence>